<dbReference type="InterPro" id="IPR007404">
    <property type="entry name" value="YdjM-like"/>
</dbReference>
<keyword evidence="1" id="KW-0472">Membrane</keyword>
<dbReference type="AlphaFoldDB" id="A0A1Z4C0W1"/>
<feature type="transmembrane region" description="Helical" evidence="1">
    <location>
        <begin position="141"/>
        <end position="163"/>
    </location>
</feature>
<dbReference type="KEGG" id="mpsy:CEK71_14350"/>
<feature type="transmembrane region" description="Helical" evidence="1">
    <location>
        <begin position="82"/>
        <end position="104"/>
    </location>
</feature>
<evidence type="ECO:0000313" key="3">
    <source>
        <dbReference type="Proteomes" id="UP000197019"/>
    </source>
</evidence>
<keyword evidence="2" id="KW-0378">Hydrolase</keyword>
<dbReference type="Proteomes" id="UP000197019">
    <property type="component" value="Chromosome"/>
</dbReference>
<dbReference type="Pfam" id="PF04307">
    <property type="entry name" value="YdjM"/>
    <property type="match status" value="1"/>
</dbReference>
<feature type="transmembrane region" description="Helical" evidence="1">
    <location>
        <begin position="184"/>
        <end position="205"/>
    </location>
</feature>
<keyword evidence="1" id="KW-1133">Transmembrane helix</keyword>
<dbReference type="EMBL" id="CP022129">
    <property type="protein sequence ID" value="ASF47153.1"/>
    <property type="molecule type" value="Genomic_DNA"/>
</dbReference>
<dbReference type="GO" id="GO:0016787">
    <property type="term" value="F:hydrolase activity"/>
    <property type="evidence" value="ECO:0007669"/>
    <property type="project" value="UniProtKB-KW"/>
</dbReference>
<evidence type="ECO:0000313" key="2">
    <source>
        <dbReference type="EMBL" id="ASF47153.1"/>
    </source>
</evidence>
<dbReference type="OrthoDB" id="5295350at2"/>
<sequence>MANFKTHVAVAAVASAAAASLMAYIRLISMDQTLWLTLLGTVGGMLPDIDASNSRPVRLLFTVLALMSVSLTAKTLQYRYDAYIVLALALAAYPLTRYGLFALFNRFTEHRGVFHSLLAAAFFGLMAADISYYLLHWSVLQVWLNGLFVAFGFIVHLLLDELYSVDLSNKRMKKSFGTALKLYHYRNFSVSLLLLAATALLAWVAPPTKQVWQAIALSQWHVIH</sequence>
<keyword evidence="3" id="KW-1185">Reference proteome</keyword>
<feature type="transmembrane region" description="Helical" evidence="1">
    <location>
        <begin position="116"/>
        <end position="135"/>
    </location>
</feature>
<name>A0A1Z4C0W1_9GAMM</name>
<protein>
    <submittedName>
        <fullName evidence="2">Metal-dependent hydrolase</fullName>
    </submittedName>
</protein>
<dbReference type="RefSeq" id="WP_088620025.1">
    <property type="nucleotide sequence ID" value="NZ_CP022129.1"/>
</dbReference>
<accession>A0A1Z4C0W1</accession>
<proteinExistence type="predicted"/>
<keyword evidence="1" id="KW-0812">Transmembrane</keyword>
<organism evidence="2 3">
    <name type="scientific">Methylovulum psychrotolerans</name>
    <dbReference type="NCBI Taxonomy" id="1704499"/>
    <lineage>
        <taxon>Bacteria</taxon>
        <taxon>Pseudomonadati</taxon>
        <taxon>Pseudomonadota</taxon>
        <taxon>Gammaproteobacteria</taxon>
        <taxon>Methylococcales</taxon>
        <taxon>Methylococcaceae</taxon>
        <taxon>Methylovulum</taxon>
    </lineage>
</organism>
<reference evidence="2 3" key="1">
    <citation type="submission" date="2017-06" db="EMBL/GenBank/DDBJ databases">
        <title>Genome Sequencing of the methanotroph Methylovulum psychrotolerants str. HV10-M2 isolated from a high-altitude environment.</title>
        <authorList>
            <person name="Mateos-Rivera A."/>
        </authorList>
    </citation>
    <scope>NUCLEOTIDE SEQUENCE [LARGE SCALE GENOMIC DNA]</scope>
    <source>
        <strain evidence="2 3">HV10_M2</strain>
    </source>
</reference>
<gene>
    <name evidence="2" type="ORF">CEK71_14350</name>
</gene>
<evidence type="ECO:0000256" key="1">
    <source>
        <dbReference type="SAM" id="Phobius"/>
    </source>
</evidence>